<sequence length="133" mass="15142">MWFVLCAFVIPSVFCALLGLYLCICQTRMPLVRDESAHLLYAAKRQPPSPPPALMNFSLPRAPPVRRFCPIGMPPVVHCYPNWQLPSPILPPPAYSESPMMPMAFENPQFDNQTQQFINRRPTLCAIAMQNHF</sequence>
<evidence type="ECO:0008006" key="3">
    <source>
        <dbReference type="Google" id="ProtNLM"/>
    </source>
</evidence>
<accession>A0ABD2JVT9</accession>
<gene>
    <name evidence="1" type="ORF">niasHS_006065</name>
</gene>
<protein>
    <recommendedName>
        <fullName evidence="3">Secreted protein</fullName>
    </recommendedName>
</protein>
<dbReference type="AlphaFoldDB" id="A0ABD2JVT9"/>
<dbReference type="Proteomes" id="UP001620645">
    <property type="component" value="Unassembled WGS sequence"/>
</dbReference>
<evidence type="ECO:0000313" key="2">
    <source>
        <dbReference type="Proteomes" id="UP001620645"/>
    </source>
</evidence>
<reference evidence="1 2" key="1">
    <citation type="submission" date="2024-10" db="EMBL/GenBank/DDBJ databases">
        <authorList>
            <person name="Kim D."/>
        </authorList>
    </citation>
    <scope>NUCLEOTIDE SEQUENCE [LARGE SCALE GENOMIC DNA]</scope>
    <source>
        <strain evidence="1">Taebaek</strain>
    </source>
</reference>
<keyword evidence="2" id="KW-1185">Reference proteome</keyword>
<organism evidence="1 2">
    <name type="scientific">Heterodera schachtii</name>
    <name type="common">Sugarbeet cyst nematode worm</name>
    <name type="synonym">Tylenchus schachtii</name>
    <dbReference type="NCBI Taxonomy" id="97005"/>
    <lineage>
        <taxon>Eukaryota</taxon>
        <taxon>Metazoa</taxon>
        <taxon>Ecdysozoa</taxon>
        <taxon>Nematoda</taxon>
        <taxon>Chromadorea</taxon>
        <taxon>Rhabditida</taxon>
        <taxon>Tylenchina</taxon>
        <taxon>Tylenchomorpha</taxon>
        <taxon>Tylenchoidea</taxon>
        <taxon>Heteroderidae</taxon>
        <taxon>Heteroderinae</taxon>
        <taxon>Heterodera</taxon>
    </lineage>
</organism>
<evidence type="ECO:0000313" key="1">
    <source>
        <dbReference type="EMBL" id="KAL3094770.1"/>
    </source>
</evidence>
<name>A0ABD2JVT9_HETSC</name>
<dbReference type="EMBL" id="JBICCN010000086">
    <property type="protein sequence ID" value="KAL3094770.1"/>
    <property type="molecule type" value="Genomic_DNA"/>
</dbReference>
<comment type="caution">
    <text evidence="1">The sequence shown here is derived from an EMBL/GenBank/DDBJ whole genome shotgun (WGS) entry which is preliminary data.</text>
</comment>
<proteinExistence type="predicted"/>